<evidence type="ECO:0000313" key="2">
    <source>
        <dbReference type="Proteomes" id="UP000251721"/>
    </source>
</evidence>
<name>A0A2X3F2H6_KLEPN</name>
<dbReference type="Pfam" id="PF07102">
    <property type="entry name" value="YbcO"/>
    <property type="match status" value="1"/>
</dbReference>
<protein>
    <submittedName>
        <fullName evidence="1">82 prophage-derived uncharacterized protein ybcO</fullName>
    </submittedName>
</protein>
<dbReference type="InterPro" id="IPR010774">
    <property type="entry name" value="YbcO"/>
</dbReference>
<proteinExistence type="predicted"/>
<gene>
    <name evidence="1" type="primary">ybcO</name>
    <name evidence="1" type="ORF">NCTC13465_01499</name>
</gene>
<sequence>MDRQRAAGGGQKSAAARLSLAQQDVGVSMANLRKAARGRECTVRIPGYCNGNPETSVLAHYRLAGTCGTGCKPDDTQGAIACSACHDLIDGRKRTTDYTRDELRLMHAEGVLRTLAIWKKEGLLKA</sequence>
<evidence type="ECO:0000313" key="1">
    <source>
        <dbReference type="EMBL" id="SQC43023.1"/>
    </source>
</evidence>
<dbReference type="EMBL" id="UAWQ01000009">
    <property type="protein sequence ID" value="SQC43023.1"/>
    <property type="molecule type" value="Genomic_DNA"/>
</dbReference>
<dbReference type="Gene3D" id="3.30.50.20">
    <property type="entry name" value="prophage-derive protein ybcO"/>
    <property type="match status" value="1"/>
</dbReference>
<dbReference type="AlphaFoldDB" id="A0A2X3F2H6"/>
<organism evidence="1 2">
    <name type="scientific">Klebsiella pneumoniae</name>
    <dbReference type="NCBI Taxonomy" id="573"/>
    <lineage>
        <taxon>Bacteria</taxon>
        <taxon>Pseudomonadati</taxon>
        <taxon>Pseudomonadota</taxon>
        <taxon>Gammaproteobacteria</taxon>
        <taxon>Enterobacterales</taxon>
        <taxon>Enterobacteriaceae</taxon>
        <taxon>Klebsiella/Raoultella group</taxon>
        <taxon>Klebsiella</taxon>
        <taxon>Klebsiella pneumoniae complex</taxon>
    </lineage>
</organism>
<reference evidence="1 2" key="1">
    <citation type="submission" date="2018-06" db="EMBL/GenBank/DDBJ databases">
        <authorList>
            <consortium name="Pathogen Informatics"/>
            <person name="Doyle S."/>
        </authorList>
    </citation>
    <scope>NUCLEOTIDE SEQUENCE [LARGE SCALE GENOMIC DNA]</scope>
    <source>
        <strain evidence="1 2">NCTC13465</strain>
    </source>
</reference>
<dbReference type="Proteomes" id="UP000251721">
    <property type="component" value="Unassembled WGS sequence"/>
</dbReference>
<accession>A0A2X3F2H6</accession>